<accession>W7TBB7</accession>
<organism evidence="2 3">
    <name type="scientific">Nannochloropsis gaditana</name>
    <dbReference type="NCBI Taxonomy" id="72520"/>
    <lineage>
        <taxon>Eukaryota</taxon>
        <taxon>Sar</taxon>
        <taxon>Stramenopiles</taxon>
        <taxon>Ochrophyta</taxon>
        <taxon>Eustigmatophyceae</taxon>
        <taxon>Eustigmatales</taxon>
        <taxon>Monodopsidaceae</taxon>
        <taxon>Nannochloropsis</taxon>
    </lineage>
</organism>
<feature type="region of interest" description="Disordered" evidence="1">
    <location>
        <begin position="1"/>
        <end position="71"/>
    </location>
</feature>
<evidence type="ECO:0000313" key="3">
    <source>
        <dbReference type="Proteomes" id="UP000019335"/>
    </source>
</evidence>
<protein>
    <submittedName>
        <fullName evidence="2">Uncharacterized protein</fullName>
    </submittedName>
</protein>
<evidence type="ECO:0000313" key="2">
    <source>
        <dbReference type="EMBL" id="EWM23512.1"/>
    </source>
</evidence>
<feature type="non-terminal residue" evidence="2">
    <location>
        <position position="1"/>
    </location>
</feature>
<dbReference type="Proteomes" id="UP000019335">
    <property type="component" value="Chromosome 16"/>
</dbReference>
<comment type="caution">
    <text evidence="2">The sequence shown here is derived from an EMBL/GenBank/DDBJ whole genome shotgun (WGS) entry which is preliminary data.</text>
</comment>
<dbReference type="AlphaFoldDB" id="W7TBB7"/>
<evidence type="ECO:0000256" key="1">
    <source>
        <dbReference type="SAM" id="MobiDB-lite"/>
    </source>
</evidence>
<dbReference type="EMBL" id="AZIL01001615">
    <property type="protein sequence ID" value="EWM23512.1"/>
    <property type="molecule type" value="Genomic_DNA"/>
</dbReference>
<keyword evidence="3" id="KW-1185">Reference proteome</keyword>
<sequence length="102" mass="10739">PPSFPPTVFGPRSSGTGRTASSRHGLGLGGGGERERGRAGGTEGGILVLPDGRVPLPVPRRPSAFDRAHSRRNSLLPREQLIAKERGTVIVFHTSLSSLFSS</sequence>
<feature type="compositionally biased region" description="Low complexity" evidence="1">
    <location>
        <begin position="10"/>
        <end position="25"/>
    </location>
</feature>
<proteinExistence type="predicted"/>
<name>W7TBB7_9STRA</name>
<reference evidence="2 3" key="1">
    <citation type="journal article" date="2014" name="Mol. Plant">
        <title>Chromosome Scale Genome Assembly and Transcriptome Profiling of Nannochloropsis gaditana in Nitrogen Depletion.</title>
        <authorList>
            <person name="Corteggiani Carpinelli E."/>
            <person name="Telatin A."/>
            <person name="Vitulo N."/>
            <person name="Forcato C."/>
            <person name="D'Angelo M."/>
            <person name="Schiavon R."/>
            <person name="Vezzi A."/>
            <person name="Giacometti G.M."/>
            <person name="Morosinotto T."/>
            <person name="Valle G."/>
        </authorList>
    </citation>
    <scope>NUCLEOTIDE SEQUENCE [LARGE SCALE GENOMIC DNA]</scope>
    <source>
        <strain evidence="2 3">B-31</strain>
    </source>
</reference>
<gene>
    <name evidence="2" type="ORF">Naga_100352g4</name>
</gene>